<sequence>IMKTKDLQKLVLSKYQDGQSCLKIYDDLHGTVGISTLREMVQNDPGDWLY</sequence>
<dbReference type="EMBL" id="CAJNOR010014687">
    <property type="protein sequence ID" value="CAF1679419.1"/>
    <property type="molecule type" value="Genomic_DNA"/>
</dbReference>
<proteinExistence type="predicted"/>
<evidence type="ECO:0000313" key="2">
    <source>
        <dbReference type="Proteomes" id="UP000663828"/>
    </source>
</evidence>
<feature type="non-terminal residue" evidence="1">
    <location>
        <position position="1"/>
    </location>
</feature>
<organism evidence="1 2">
    <name type="scientific">Adineta ricciae</name>
    <name type="common">Rotifer</name>
    <dbReference type="NCBI Taxonomy" id="249248"/>
    <lineage>
        <taxon>Eukaryota</taxon>
        <taxon>Metazoa</taxon>
        <taxon>Spiralia</taxon>
        <taxon>Gnathifera</taxon>
        <taxon>Rotifera</taxon>
        <taxon>Eurotatoria</taxon>
        <taxon>Bdelloidea</taxon>
        <taxon>Adinetida</taxon>
        <taxon>Adinetidae</taxon>
        <taxon>Adineta</taxon>
    </lineage>
</organism>
<name>A0A816GWZ5_ADIRI</name>
<reference evidence="1" key="1">
    <citation type="submission" date="2021-02" db="EMBL/GenBank/DDBJ databases">
        <authorList>
            <person name="Nowell W R."/>
        </authorList>
    </citation>
    <scope>NUCLEOTIDE SEQUENCE</scope>
</reference>
<comment type="caution">
    <text evidence="1">The sequence shown here is derived from an EMBL/GenBank/DDBJ whole genome shotgun (WGS) entry which is preliminary data.</text>
</comment>
<dbReference type="AlphaFoldDB" id="A0A816GWZ5"/>
<accession>A0A816GWZ5</accession>
<keyword evidence="2" id="KW-1185">Reference proteome</keyword>
<evidence type="ECO:0000313" key="1">
    <source>
        <dbReference type="EMBL" id="CAF1679419.1"/>
    </source>
</evidence>
<dbReference type="Proteomes" id="UP000663828">
    <property type="component" value="Unassembled WGS sequence"/>
</dbReference>
<gene>
    <name evidence="1" type="ORF">XAT740_LOCUS60255</name>
</gene>
<protein>
    <submittedName>
        <fullName evidence="1">Uncharacterized protein</fullName>
    </submittedName>
</protein>